<evidence type="ECO:0000256" key="2">
    <source>
        <dbReference type="ARBA" id="ARBA00022884"/>
    </source>
</evidence>
<evidence type="ECO:0000259" key="5">
    <source>
        <dbReference type="PROSITE" id="PS50303"/>
    </source>
</evidence>
<feature type="compositionally biased region" description="Basic and acidic residues" evidence="4">
    <location>
        <begin position="121"/>
        <end position="137"/>
    </location>
</feature>
<gene>
    <name evidence="6" type="primary">pumilio3</name>
</gene>
<dbReference type="PANTHER" id="PTHR13389">
    <property type="entry name" value="PUMILIO HOMOLOG 3"/>
    <property type="match status" value="1"/>
</dbReference>
<evidence type="ECO:0000256" key="3">
    <source>
        <dbReference type="PROSITE-ProRule" id="PRU00317"/>
    </source>
</evidence>
<dbReference type="Gene3D" id="1.25.10.10">
    <property type="entry name" value="Leucine-rich Repeat Variant"/>
    <property type="match status" value="2"/>
</dbReference>
<dbReference type="AlphaFoldDB" id="A0AAU7VFU8"/>
<feature type="region of interest" description="Disordered" evidence="4">
    <location>
        <begin position="1"/>
        <end position="39"/>
    </location>
</feature>
<feature type="region of interest" description="Disordered" evidence="4">
    <location>
        <begin position="66"/>
        <end position="137"/>
    </location>
</feature>
<feature type="repeat" description="Pumilio" evidence="3">
    <location>
        <begin position="216"/>
        <end position="251"/>
    </location>
</feature>
<dbReference type="PROSITE" id="PS50302">
    <property type="entry name" value="PUM"/>
    <property type="match status" value="1"/>
</dbReference>
<dbReference type="EMBL" id="OR750682">
    <property type="protein sequence ID" value="XBW67477.1"/>
    <property type="molecule type" value="mRNA"/>
</dbReference>
<dbReference type="SMART" id="SM00025">
    <property type="entry name" value="Pumilio"/>
    <property type="match status" value="6"/>
</dbReference>
<sequence length="655" mass="75246">MGKPKKQGKKSKSMDFEEVEIEEHEIDDEINYNDNDSEMSIDVDEPIVEMKPKKNKKTEIVVDKKLKKSEKAVNKSVNPTQTMQDFKEAVKKVRKEAKKPEIETKKVTPGKKRKQPDSQTESDKKRKLDEMTFKERKDVRKKQNKNYENAKIALRLWEKLRVFDQSPDERKKVYDELYRYVAGNAAHFINAHDTARVVQTLIKYGTAEQRNTLFNELKEHILEMMKSLYAKFIVRKFLKYGTKGQRDCIFTALKGHIRKLVRHKEAADIIECAYNMFANATQRAAMVEEFYGPLFLIYKTDENRTLAQVLVAHPDKSESILTSMKETLTALVEKNSLQYSFVHKLFLDYFLLASDKLRAEMIETIRESTIHMLHTREGARVAMSCLWHGTAKDRKATVKSFKNLVEKICKEEYGHMVMLALFDVVDDTKLVSKAILDELLKCVDVLAGDQYGRKVLLYLLQSRDTLHFHPDIVSVLTQGDGNAHSKKDAQIRREELLTHVSRPLVQWIAQHAQEYSVSSSMLPLIVSIIQHVKCDRTEAMRSISQVAALPYSAGADHIVEHPAGHLTLKRLIVSDNERIKNSETVLFSNILLDVVPETSLTSWTSCNRGCFICVSLLEVQNEEVTKRVAERLSSAKPALKTRTFKGAQILLEKLK</sequence>
<dbReference type="Pfam" id="PF08144">
    <property type="entry name" value="CPL"/>
    <property type="match status" value="1"/>
</dbReference>
<keyword evidence="1" id="KW-0677">Repeat</keyword>
<keyword evidence="2" id="KW-0694">RNA-binding</keyword>
<dbReference type="GO" id="GO:0006417">
    <property type="term" value="P:regulation of translation"/>
    <property type="evidence" value="ECO:0007669"/>
    <property type="project" value="TreeGrafter"/>
</dbReference>
<organism evidence="6">
    <name type="scientific">Enchytraeus coronatus</name>
    <dbReference type="NCBI Taxonomy" id="208440"/>
    <lineage>
        <taxon>Eukaryota</taxon>
        <taxon>Metazoa</taxon>
        <taxon>Spiralia</taxon>
        <taxon>Lophotrochozoa</taxon>
        <taxon>Annelida</taxon>
        <taxon>Clitellata</taxon>
        <taxon>Oligochaeta</taxon>
        <taxon>Enchytraeida</taxon>
        <taxon>Enchytraeidae</taxon>
        <taxon>Enchytraeus</taxon>
    </lineage>
</organism>
<reference evidence="6" key="2">
    <citation type="submission" date="2023-10" db="EMBL/GenBank/DDBJ databases">
        <authorList>
            <person name="Kostyuchenko R.P."/>
        </authorList>
    </citation>
    <scope>NUCLEOTIDE SEQUENCE</scope>
</reference>
<dbReference type="InterPro" id="IPR033133">
    <property type="entry name" value="PUM-HD"/>
</dbReference>
<dbReference type="InterPro" id="IPR001313">
    <property type="entry name" value="Pumilio_RNA-bd_rpt"/>
</dbReference>
<evidence type="ECO:0000256" key="4">
    <source>
        <dbReference type="SAM" id="MobiDB-lite"/>
    </source>
</evidence>
<dbReference type="PANTHER" id="PTHR13389:SF0">
    <property type="entry name" value="PUMILIO HOMOLOG 3"/>
    <property type="match status" value="1"/>
</dbReference>
<proteinExistence type="evidence at transcript level"/>
<dbReference type="InterPro" id="IPR011989">
    <property type="entry name" value="ARM-like"/>
</dbReference>
<dbReference type="SUPFAM" id="SSF48371">
    <property type="entry name" value="ARM repeat"/>
    <property type="match status" value="1"/>
</dbReference>
<reference evidence="6" key="1">
    <citation type="journal article" date="2023" name="Biology">
        <title>Germ Line/Multipotency Genes Show Differential Expression during Embryonic Development of the Annelid Enchytraeus coronatus.</title>
        <authorList>
            <person name="Kostyuchenko R.P."/>
            <person name="Nikanorova D.D."/>
            <person name="Amosov A.V."/>
        </authorList>
    </citation>
    <scope>NUCLEOTIDE SEQUENCE</scope>
</reference>
<accession>A0AAU7VFU8</accession>
<dbReference type="InterPro" id="IPR016024">
    <property type="entry name" value="ARM-type_fold"/>
</dbReference>
<dbReference type="GO" id="GO:0005730">
    <property type="term" value="C:nucleolus"/>
    <property type="evidence" value="ECO:0007669"/>
    <property type="project" value="TreeGrafter"/>
</dbReference>
<evidence type="ECO:0000313" key="6">
    <source>
        <dbReference type="EMBL" id="XBW67477.1"/>
    </source>
</evidence>
<name>A0AAU7VFU8_9ANNE</name>
<protein>
    <submittedName>
        <fullName evidence="6">Pumilio-like protein 3</fullName>
    </submittedName>
</protein>
<feature type="domain" description="PUM-HD" evidence="5">
    <location>
        <begin position="158"/>
        <end position="504"/>
    </location>
</feature>
<dbReference type="PROSITE" id="PS50303">
    <property type="entry name" value="PUM_HD"/>
    <property type="match status" value="1"/>
</dbReference>
<dbReference type="InterPro" id="IPR040059">
    <property type="entry name" value="PUM3"/>
</dbReference>
<feature type="compositionally biased region" description="Basic residues" evidence="4">
    <location>
        <begin position="1"/>
        <end position="11"/>
    </location>
</feature>
<dbReference type="InterPro" id="IPR012959">
    <property type="entry name" value="CPL_dom"/>
</dbReference>
<feature type="compositionally biased region" description="Acidic residues" evidence="4">
    <location>
        <begin position="16"/>
        <end position="39"/>
    </location>
</feature>
<evidence type="ECO:0000256" key="1">
    <source>
        <dbReference type="ARBA" id="ARBA00022737"/>
    </source>
</evidence>
<dbReference type="GO" id="GO:0003729">
    <property type="term" value="F:mRNA binding"/>
    <property type="evidence" value="ECO:0007669"/>
    <property type="project" value="TreeGrafter"/>
</dbReference>
<feature type="compositionally biased region" description="Polar residues" evidence="4">
    <location>
        <begin position="75"/>
        <end position="84"/>
    </location>
</feature>